<evidence type="ECO:0000259" key="1">
    <source>
        <dbReference type="Pfam" id="PF12680"/>
    </source>
</evidence>
<dbReference type="InterPro" id="IPR037401">
    <property type="entry name" value="SnoaL-like"/>
</dbReference>
<dbReference type="RefSeq" id="WP_098240620.1">
    <property type="nucleotide sequence ID" value="NZ_CP022685.1"/>
</dbReference>
<feature type="domain" description="SnoaL-like" evidence="1">
    <location>
        <begin position="16"/>
        <end position="115"/>
    </location>
</feature>
<dbReference type="SUPFAM" id="SSF54427">
    <property type="entry name" value="NTF2-like"/>
    <property type="match status" value="1"/>
</dbReference>
<proteinExistence type="predicted"/>
<dbReference type="InterPro" id="IPR032710">
    <property type="entry name" value="NTF2-like_dom_sf"/>
</dbReference>
<name>A0A291Q1P2_9ACTN</name>
<reference evidence="2 3" key="1">
    <citation type="submission" date="2017-08" db="EMBL/GenBank/DDBJ databases">
        <title>Complete Genome Sequence of Streptomyces formicae KY5, the formicamycin producer.</title>
        <authorList>
            <person name="Holmes N.A."/>
            <person name="Devine R."/>
            <person name="Qin Z."/>
            <person name="Seipke R.F."/>
            <person name="Wilkinson B."/>
            <person name="Hutchings M.I."/>
        </authorList>
    </citation>
    <scope>NUCLEOTIDE SEQUENCE [LARGE SCALE GENOMIC DNA]</scope>
    <source>
        <strain evidence="2 3">KY5</strain>
    </source>
</reference>
<protein>
    <recommendedName>
        <fullName evidence="1">SnoaL-like domain-containing protein</fullName>
    </recommendedName>
</protein>
<dbReference type="AlphaFoldDB" id="A0A291Q1P2"/>
<evidence type="ECO:0000313" key="2">
    <source>
        <dbReference type="EMBL" id="ATL25512.1"/>
    </source>
</evidence>
<dbReference type="KEGG" id="sfk:KY5_0494"/>
<keyword evidence="3" id="KW-1185">Reference proteome</keyword>
<sequence>MTQETTERVSRTRQVMRFYALVDSGDAPAMAALFAPDAVYRRPGYGPRTGPAGLLHFYTQERTIREGGHVIERVVESGDDVAVFGAFHGVLHDGNPVDLEFADYFGFAHDGLFARRDTYFFAPLA</sequence>
<organism evidence="2 3">
    <name type="scientific">Streptomyces formicae</name>
    <dbReference type="NCBI Taxonomy" id="1616117"/>
    <lineage>
        <taxon>Bacteria</taxon>
        <taxon>Bacillati</taxon>
        <taxon>Actinomycetota</taxon>
        <taxon>Actinomycetes</taxon>
        <taxon>Kitasatosporales</taxon>
        <taxon>Streptomycetaceae</taxon>
        <taxon>Streptomyces</taxon>
    </lineage>
</organism>
<dbReference type="Pfam" id="PF12680">
    <property type="entry name" value="SnoaL_2"/>
    <property type="match status" value="1"/>
</dbReference>
<accession>A0A291Q1P2</accession>
<dbReference type="EMBL" id="CP022685">
    <property type="protein sequence ID" value="ATL25512.1"/>
    <property type="molecule type" value="Genomic_DNA"/>
</dbReference>
<evidence type="ECO:0000313" key="3">
    <source>
        <dbReference type="Proteomes" id="UP000221011"/>
    </source>
</evidence>
<dbReference type="Gene3D" id="3.10.450.50">
    <property type="match status" value="1"/>
</dbReference>
<dbReference type="Proteomes" id="UP000221011">
    <property type="component" value="Chromosome"/>
</dbReference>
<gene>
    <name evidence="2" type="ORF">KY5_0494</name>
</gene>